<evidence type="ECO:0000256" key="2">
    <source>
        <dbReference type="SAM" id="Phobius"/>
    </source>
</evidence>
<feature type="transmembrane region" description="Helical" evidence="2">
    <location>
        <begin position="97"/>
        <end position="121"/>
    </location>
</feature>
<keyword evidence="2" id="KW-0812">Transmembrane</keyword>
<accession>A0A8C0I9K7</accession>
<feature type="region of interest" description="Disordered" evidence="1">
    <location>
        <begin position="318"/>
        <end position="341"/>
    </location>
</feature>
<evidence type="ECO:0000313" key="3">
    <source>
        <dbReference type="Ensembl" id="ENSBOBP00000005202.1"/>
    </source>
</evidence>
<organism evidence="3 4">
    <name type="scientific">Bubo bubo</name>
    <name type="common">Eurasian eagle-owl</name>
    <name type="synonym">Strix bubo</name>
    <dbReference type="NCBI Taxonomy" id="30461"/>
    <lineage>
        <taxon>Eukaryota</taxon>
        <taxon>Metazoa</taxon>
        <taxon>Chordata</taxon>
        <taxon>Craniata</taxon>
        <taxon>Vertebrata</taxon>
        <taxon>Euteleostomi</taxon>
        <taxon>Archelosauria</taxon>
        <taxon>Archosauria</taxon>
        <taxon>Dinosauria</taxon>
        <taxon>Saurischia</taxon>
        <taxon>Theropoda</taxon>
        <taxon>Coelurosauria</taxon>
        <taxon>Aves</taxon>
        <taxon>Neognathae</taxon>
        <taxon>Neoaves</taxon>
        <taxon>Telluraves</taxon>
        <taxon>Strigiformes</taxon>
        <taxon>Strigidae</taxon>
        <taxon>Bubo</taxon>
    </lineage>
</organism>
<evidence type="ECO:0000313" key="4">
    <source>
        <dbReference type="Proteomes" id="UP000694567"/>
    </source>
</evidence>
<reference evidence="3" key="1">
    <citation type="submission" date="2025-08" db="UniProtKB">
        <authorList>
            <consortium name="Ensembl"/>
        </authorList>
    </citation>
    <scope>IDENTIFICATION</scope>
</reference>
<proteinExistence type="predicted"/>
<evidence type="ECO:0000256" key="1">
    <source>
        <dbReference type="SAM" id="MobiDB-lite"/>
    </source>
</evidence>
<sequence length="401" mass="43371">VCVRVCICICSYLSTHVCPHTYIDLYGWLRGSMHVCVHGHAGSICVCVCVCACLGPYVCVCLDPYACVCVCVSICLSGCVWGGPYVCVCMCVCTPGSLYVCVWVHTFVCVCVCVSIFCLCLSRLGPHVCLGPYVCVCVRPYVSVCILCECVSVPVCVHTSLCVCVRAQVRTSRWLHLGTGGCAGTLTRGVRRDPRVCISVHQVYGNDCQPPGVPMEAGVAQPLWTGVSPWPRRQGCAQLGRGGQDEVGASSPHSCAVRIRCHFHRSISSWLRKQHLMFIGRKSMPDENHKWKLPPAGTSSLFHRAWHSGVTASSCLHVSSRQRSSRHGNPSETGKSSKRVLGPPLCFLPEWRGVKGAQHPGAGAASRCSGDTCASLEAILVYEEKHRWPISAGDGLAYLCP</sequence>
<keyword evidence="2" id="KW-0472">Membrane</keyword>
<dbReference type="PANTHER" id="PTHR45134:SF22">
    <property type="entry name" value="G-PROTEIN COUPLED RECEPTORS FAMILY 1 PROFILE DOMAIN-CONTAINING PROTEIN"/>
    <property type="match status" value="1"/>
</dbReference>
<feature type="compositionally biased region" description="Polar residues" evidence="1">
    <location>
        <begin position="318"/>
        <end position="334"/>
    </location>
</feature>
<keyword evidence="4" id="KW-1185">Reference proteome</keyword>
<dbReference type="Ensembl" id="ENSBOBT00000005347.1">
    <property type="protein sequence ID" value="ENSBOBP00000005202.1"/>
    <property type="gene ID" value="ENSBOBG00000003532.1"/>
</dbReference>
<dbReference type="PANTHER" id="PTHR45134">
    <property type="entry name" value="OS08G0543275 PROTEIN"/>
    <property type="match status" value="1"/>
</dbReference>
<reference evidence="3" key="2">
    <citation type="submission" date="2025-09" db="UniProtKB">
        <authorList>
            <consortium name="Ensembl"/>
        </authorList>
    </citation>
    <scope>IDENTIFICATION</scope>
</reference>
<dbReference type="AlphaFoldDB" id="A0A8C0I9K7"/>
<dbReference type="Proteomes" id="UP000694567">
    <property type="component" value="Unplaced"/>
</dbReference>
<protein>
    <submittedName>
        <fullName evidence="3">Uncharacterized protein</fullName>
    </submittedName>
</protein>
<name>A0A8C0I9K7_BUBBB</name>
<keyword evidence="2" id="KW-1133">Transmembrane helix</keyword>